<protein>
    <submittedName>
        <fullName evidence="3">Nucleoside-diphosphate-sugar epimerase</fullName>
    </submittedName>
</protein>
<keyword evidence="4" id="KW-1185">Reference proteome</keyword>
<dbReference type="Proteomes" id="UP000749311">
    <property type="component" value="Unassembled WGS sequence"/>
</dbReference>
<dbReference type="InterPro" id="IPR001509">
    <property type="entry name" value="Epimerase_deHydtase"/>
</dbReference>
<comment type="similarity">
    <text evidence="1">Belongs to the NAD(P)-dependent epimerase/dehydratase family.</text>
</comment>
<proteinExistence type="inferred from homology"/>
<dbReference type="EMBL" id="JAAMOZ010000001">
    <property type="protein sequence ID" value="NIH56166.1"/>
    <property type="molecule type" value="Genomic_DNA"/>
</dbReference>
<name>A0ABX0SHE1_9ACTN</name>
<dbReference type="CDD" id="cd05265">
    <property type="entry name" value="SDR_a1"/>
    <property type="match status" value="1"/>
</dbReference>
<comment type="caution">
    <text evidence="3">The sequence shown here is derived from an EMBL/GenBank/DDBJ whole genome shotgun (WGS) entry which is preliminary data.</text>
</comment>
<organism evidence="3 4">
    <name type="scientific">Brooklawnia cerclae</name>
    <dbReference type="NCBI Taxonomy" id="349934"/>
    <lineage>
        <taxon>Bacteria</taxon>
        <taxon>Bacillati</taxon>
        <taxon>Actinomycetota</taxon>
        <taxon>Actinomycetes</taxon>
        <taxon>Propionibacteriales</taxon>
        <taxon>Propionibacteriaceae</taxon>
        <taxon>Brooklawnia</taxon>
    </lineage>
</organism>
<evidence type="ECO:0000256" key="1">
    <source>
        <dbReference type="ARBA" id="ARBA00007637"/>
    </source>
</evidence>
<gene>
    <name evidence="3" type="ORF">FB473_000811</name>
</gene>
<dbReference type="SUPFAM" id="SSF51735">
    <property type="entry name" value="NAD(P)-binding Rossmann-fold domains"/>
    <property type="match status" value="1"/>
</dbReference>
<reference evidence="3 4" key="1">
    <citation type="submission" date="2020-02" db="EMBL/GenBank/DDBJ databases">
        <title>Sequencing the genomes of 1000 actinobacteria strains.</title>
        <authorList>
            <person name="Klenk H.-P."/>
        </authorList>
    </citation>
    <scope>NUCLEOTIDE SEQUENCE [LARGE SCALE GENOMIC DNA]</scope>
    <source>
        <strain evidence="3 4">DSM 19609</strain>
    </source>
</reference>
<evidence type="ECO:0000313" key="3">
    <source>
        <dbReference type="EMBL" id="NIH56166.1"/>
    </source>
</evidence>
<dbReference type="RefSeq" id="WP_167165062.1">
    <property type="nucleotide sequence ID" value="NZ_BAAAOO010000002.1"/>
</dbReference>
<evidence type="ECO:0000259" key="2">
    <source>
        <dbReference type="Pfam" id="PF01370"/>
    </source>
</evidence>
<feature type="domain" description="NAD-dependent epimerase/dehydratase" evidence="2">
    <location>
        <begin position="6"/>
        <end position="213"/>
    </location>
</feature>
<accession>A0ABX0SHE1</accession>
<dbReference type="Pfam" id="PF01370">
    <property type="entry name" value="Epimerase"/>
    <property type="match status" value="1"/>
</dbReference>
<evidence type="ECO:0000313" key="4">
    <source>
        <dbReference type="Proteomes" id="UP000749311"/>
    </source>
</evidence>
<dbReference type="InterPro" id="IPR036291">
    <property type="entry name" value="NAD(P)-bd_dom_sf"/>
</dbReference>
<sequence>MKPRVLFIGGTGRISTACVRLAVERGWAVTLLNRGRTHLRVPPPDGVEVVVADVRDLDAAQEALQGRTFDVVCEFLGFNADEVAADIELFRGRVGQYIYISSASAYHKPPTTWPITEASSLGNPYWQYSRDKIAAESVLQAAWRDEGFPVTIVRPSHTYDGTSCPLPGGWTAMQRIIEGRPIVIHGDGTSLWTLTHSRDFAKGFVGLFGRREAIGEAFHITTDEVHTWDQIAGSLYEAAYSLGAIASREPRIVHVASDMIADVIPDLGPGLVGDKANSLMFDNSRIKALVPDFVCTTSWDAGARETVEWYLAHTDQATADPGLDAGFQRLIEARTSL</sequence>
<dbReference type="Gene3D" id="3.40.50.720">
    <property type="entry name" value="NAD(P)-binding Rossmann-like Domain"/>
    <property type="match status" value="1"/>
</dbReference>
<dbReference type="PANTHER" id="PTHR43000">
    <property type="entry name" value="DTDP-D-GLUCOSE 4,6-DEHYDRATASE-RELATED"/>
    <property type="match status" value="1"/>
</dbReference>